<dbReference type="STRING" id="2070753.A0A3A2Z9Y9"/>
<feature type="domain" description="Major facilitator superfamily (MFS) profile" evidence="7">
    <location>
        <begin position="1"/>
        <end position="253"/>
    </location>
</feature>
<dbReference type="PROSITE" id="PS50850">
    <property type="entry name" value="MFS"/>
    <property type="match status" value="1"/>
</dbReference>
<evidence type="ECO:0000313" key="9">
    <source>
        <dbReference type="Proteomes" id="UP000266188"/>
    </source>
</evidence>
<keyword evidence="2 5" id="KW-0812">Transmembrane</keyword>
<dbReference type="AlphaFoldDB" id="A0A3A2Z9Y9"/>
<evidence type="ECO:0000256" key="6">
    <source>
        <dbReference type="SAM" id="SignalP"/>
    </source>
</evidence>
<feature type="chain" id="PRO_5017183632" evidence="6">
    <location>
        <begin position="18"/>
        <end position="253"/>
    </location>
</feature>
<dbReference type="PANTHER" id="PTHR23502">
    <property type="entry name" value="MAJOR FACILITATOR SUPERFAMILY"/>
    <property type="match status" value="1"/>
</dbReference>
<evidence type="ECO:0000256" key="2">
    <source>
        <dbReference type="ARBA" id="ARBA00022692"/>
    </source>
</evidence>
<dbReference type="InterPro" id="IPR011701">
    <property type="entry name" value="MFS"/>
</dbReference>
<dbReference type="GO" id="GO:0016020">
    <property type="term" value="C:membrane"/>
    <property type="evidence" value="ECO:0007669"/>
    <property type="project" value="UniProtKB-SubCell"/>
</dbReference>
<protein>
    <submittedName>
        <fullName evidence="8">Major Facilitator Superfamily</fullName>
    </submittedName>
</protein>
<dbReference type="PANTHER" id="PTHR23502:SF60">
    <property type="entry name" value="MAJOR FACILITATOR SUPERFAMILY (MFS) PROFILE DOMAIN-CONTAINING PROTEIN-RELATED"/>
    <property type="match status" value="1"/>
</dbReference>
<keyword evidence="9" id="KW-1185">Reference proteome</keyword>
<accession>A0A3A2Z9Y9</accession>
<dbReference type="Proteomes" id="UP000266188">
    <property type="component" value="Unassembled WGS sequence"/>
</dbReference>
<gene>
    <name evidence="8" type="ORF">PHISCL_07939</name>
</gene>
<organism evidence="8 9">
    <name type="scientific">Aspergillus sclerotialis</name>
    <dbReference type="NCBI Taxonomy" id="2070753"/>
    <lineage>
        <taxon>Eukaryota</taxon>
        <taxon>Fungi</taxon>
        <taxon>Dikarya</taxon>
        <taxon>Ascomycota</taxon>
        <taxon>Pezizomycotina</taxon>
        <taxon>Eurotiomycetes</taxon>
        <taxon>Eurotiomycetidae</taxon>
        <taxon>Eurotiales</taxon>
        <taxon>Aspergillaceae</taxon>
        <taxon>Aspergillus</taxon>
        <taxon>Aspergillus subgen. Polypaecilum</taxon>
    </lineage>
</organism>
<proteinExistence type="predicted"/>
<feature type="signal peptide" evidence="6">
    <location>
        <begin position="1"/>
        <end position="17"/>
    </location>
</feature>
<dbReference type="SUPFAM" id="SSF103473">
    <property type="entry name" value="MFS general substrate transporter"/>
    <property type="match status" value="1"/>
</dbReference>
<evidence type="ECO:0000256" key="1">
    <source>
        <dbReference type="ARBA" id="ARBA00004141"/>
    </source>
</evidence>
<sequence>MVVSLFLLGFACGPLCASPLSEIYGRVRVVQSWNLLYLAFNAACGAAQSKEALLVLRFVAGLFGSATLRIGGGTLSDLFYAKDRGKAVAIYSWSPILSPVVGAIAGGFISQHTTWRWNFWACSLLGVLIQAWELFFLQETYPPLILRRKKKRLIERTGNTALYTEFDYLDDAPTRVLSINLVRPFKLLATQPIVQVLALYNAYLYRNIYILYADFVTLWTDVYNEPIQIASLNYISIAIGSAIAAELCTLIND</sequence>
<feature type="transmembrane region" description="Helical" evidence="5">
    <location>
        <begin position="117"/>
        <end position="137"/>
    </location>
</feature>
<dbReference type="InterPro" id="IPR036259">
    <property type="entry name" value="MFS_trans_sf"/>
</dbReference>
<comment type="subcellular location">
    <subcellularLocation>
        <location evidence="1">Membrane</location>
        <topology evidence="1">Multi-pass membrane protein</topology>
    </subcellularLocation>
</comment>
<keyword evidence="4 5" id="KW-0472">Membrane</keyword>
<dbReference type="Pfam" id="PF07690">
    <property type="entry name" value="MFS_1"/>
    <property type="match status" value="1"/>
</dbReference>
<dbReference type="InterPro" id="IPR020846">
    <property type="entry name" value="MFS_dom"/>
</dbReference>
<feature type="transmembrane region" description="Helical" evidence="5">
    <location>
        <begin position="88"/>
        <end position="111"/>
    </location>
</feature>
<dbReference type="OrthoDB" id="6770063at2759"/>
<name>A0A3A2Z9Y9_9EURO</name>
<dbReference type="Gene3D" id="1.20.1720.10">
    <property type="entry name" value="Multidrug resistance protein D"/>
    <property type="match status" value="1"/>
</dbReference>
<evidence type="ECO:0000256" key="5">
    <source>
        <dbReference type="SAM" id="Phobius"/>
    </source>
</evidence>
<reference evidence="9" key="1">
    <citation type="submission" date="2017-02" db="EMBL/GenBank/DDBJ databases">
        <authorList>
            <person name="Tafer H."/>
            <person name="Lopandic K."/>
        </authorList>
    </citation>
    <scope>NUCLEOTIDE SEQUENCE [LARGE SCALE GENOMIC DNA]</scope>
    <source>
        <strain evidence="9">CBS 366.77</strain>
    </source>
</reference>
<keyword evidence="3 5" id="KW-1133">Transmembrane helix</keyword>
<dbReference type="EMBL" id="MVGC01000376">
    <property type="protein sequence ID" value="RJE19726.1"/>
    <property type="molecule type" value="Genomic_DNA"/>
</dbReference>
<comment type="caution">
    <text evidence="8">The sequence shown here is derived from an EMBL/GenBank/DDBJ whole genome shotgun (WGS) entry which is preliminary data.</text>
</comment>
<evidence type="ECO:0000259" key="7">
    <source>
        <dbReference type="PROSITE" id="PS50850"/>
    </source>
</evidence>
<evidence type="ECO:0000256" key="4">
    <source>
        <dbReference type="ARBA" id="ARBA00023136"/>
    </source>
</evidence>
<evidence type="ECO:0000256" key="3">
    <source>
        <dbReference type="ARBA" id="ARBA00022989"/>
    </source>
</evidence>
<keyword evidence="6" id="KW-0732">Signal</keyword>
<evidence type="ECO:0000313" key="8">
    <source>
        <dbReference type="EMBL" id="RJE19726.1"/>
    </source>
</evidence>
<dbReference type="GO" id="GO:0022857">
    <property type="term" value="F:transmembrane transporter activity"/>
    <property type="evidence" value="ECO:0007669"/>
    <property type="project" value="InterPro"/>
</dbReference>